<dbReference type="EMBL" id="JABBFX010000006">
    <property type="protein sequence ID" value="NML48653.1"/>
    <property type="molecule type" value="Genomic_DNA"/>
</dbReference>
<dbReference type="AlphaFoldDB" id="A0A848HJF4"/>
<dbReference type="RefSeq" id="WP_169422983.1">
    <property type="nucleotide sequence ID" value="NZ_JABBFX010000006.1"/>
</dbReference>
<feature type="transmembrane region" description="Helical" evidence="1">
    <location>
        <begin position="6"/>
        <end position="31"/>
    </location>
</feature>
<evidence type="ECO:0000313" key="4">
    <source>
        <dbReference type="Proteomes" id="UP000541185"/>
    </source>
</evidence>
<protein>
    <recommendedName>
        <fullName evidence="2">Copper resistance protein D domain-containing protein</fullName>
    </recommendedName>
</protein>
<dbReference type="Proteomes" id="UP000541185">
    <property type="component" value="Unassembled WGS sequence"/>
</dbReference>
<proteinExistence type="predicted"/>
<evidence type="ECO:0000256" key="1">
    <source>
        <dbReference type="SAM" id="Phobius"/>
    </source>
</evidence>
<dbReference type="InterPro" id="IPR008457">
    <property type="entry name" value="Cu-R_CopD_dom"/>
</dbReference>
<feature type="domain" description="Copper resistance protein D" evidence="2">
    <location>
        <begin position="46"/>
        <end position="145"/>
    </location>
</feature>
<gene>
    <name evidence="3" type="ORF">HHL11_33265</name>
</gene>
<reference evidence="3 4" key="1">
    <citation type="submission" date="2020-04" db="EMBL/GenBank/DDBJ databases">
        <title>Ramlibacter sp. G-1-2-2 isolated from soil.</title>
        <authorList>
            <person name="Dahal R.H."/>
        </authorList>
    </citation>
    <scope>NUCLEOTIDE SEQUENCE [LARGE SCALE GENOMIC DNA]</scope>
    <source>
        <strain evidence="3 4">G-1-2-2</strain>
    </source>
</reference>
<keyword evidence="1" id="KW-1133">Transmembrane helix</keyword>
<evidence type="ECO:0000259" key="2">
    <source>
        <dbReference type="Pfam" id="PF05425"/>
    </source>
</evidence>
<feature type="transmembrane region" description="Helical" evidence="1">
    <location>
        <begin position="83"/>
        <end position="104"/>
    </location>
</feature>
<dbReference type="GO" id="GO:0016020">
    <property type="term" value="C:membrane"/>
    <property type="evidence" value="ECO:0007669"/>
    <property type="project" value="InterPro"/>
</dbReference>
<feature type="transmembrane region" description="Helical" evidence="1">
    <location>
        <begin position="125"/>
        <end position="146"/>
    </location>
</feature>
<feature type="transmembrane region" description="Helical" evidence="1">
    <location>
        <begin position="43"/>
        <end position="71"/>
    </location>
</feature>
<keyword evidence="4" id="KW-1185">Reference proteome</keyword>
<accession>A0A848HJF4</accession>
<dbReference type="Pfam" id="PF05425">
    <property type="entry name" value="CopD"/>
    <property type="match status" value="1"/>
</dbReference>
<keyword evidence="1" id="KW-0472">Membrane</keyword>
<sequence>MHNLFLFLHVAAAIFWMGGMAFMVLALRPALHAQLQPPQRLPLVVAVMARFFVVVAVSIVVLLATGVPMLLEVGAHAPPGFHAMAGLGVLMMLVFGHVVAAPWRRLKQAVAAQNWPEGGKRVQQIVVLVKFNLGLGWLAIAAVMLWR</sequence>
<organism evidence="3 4">
    <name type="scientific">Ramlibacter agri</name>
    <dbReference type="NCBI Taxonomy" id="2728837"/>
    <lineage>
        <taxon>Bacteria</taxon>
        <taxon>Pseudomonadati</taxon>
        <taxon>Pseudomonadota</taxon>
        <taxon>Betaproteobacteria</taxon>
        <taxon>Burkholderiales</taxon>
        <taxon>Comamonadaceae</taxon>
        <taxon>Ramlibacter</taxon>
    </lineage>
</organism>
<comment type="caution">
    <text evidence="3">The sequence shown here is derived from an EMBL/GenBank/DDBJ whole genome shotgun (WGS) entry which is preliminary data.</text>
</comment>
<evidence type="ECO:0000313" key="3">
    <source>
        <dbReference type="EMBL" id="NML48653.1"/>
    </source>
</evidence>
<name>A0A848HJF4_9BURK</name>
<keyword evidence="1" id="KW-0812">Transmembrane</keyword>